<reference evidence="5 6" key="1">
    <citation type="submission" date="2023-07" db="EMBL/GenBank/DDBJ databases">
        <title>Genomic Encyclopedia of Type Strains, Phase IV (KMG-IV): sequencing the most valuable type-strain genomes for metagenomic binning, comparative biology and taxonomic classification.</title>
        <authorList>
            <person name="Goeker M."/>
        </authorList>
    </citation>
    <scope>NUCLEOTIDE SEQUENCE [LARGE SCALE GENOMIC DNA]</scope>
    <source>
        <strain evidence="5 6">DSM 15049</strain>
    </source>
</reference>
<keyword evidence="6" id="KW-1185">Reference proteome</keyword>
<gene>
    <name evidence="5" type="ORF">QOZ92_000592</name>
</gene>
<dbReference type="SUPFAM" id="SSF52980">
    <property type="entry name" value="Restriction endonuclease-like"/>
    <property type="match status" value="2"/>
</dbReference>
<evidence type="ECO:0000259" key="4">
    <source>
        <dbReference type="SMART" id="SM00927"/>
    </source>
</evidence>
<feature type="domain" description="DNA mismatch repair MutH/Type II restriction enzyme Sau3AI" evidence="4">
    <location>
        <begin position="56"/>
        <end position="156"/>
    </location>
</feature>
<organism evidence="5 6">
    <name type="scientific">Paraclostridium ghonii</name>
    <dbReference type="NCBI Taxonomy" id="29358"/>
    <lineage>
        <taxon>Bacteria</taxon>
        <taxon>Bacillati</taxon>
        <taxon>Bacillota</taxon>
        <taxon>Clostridia</taxon>
        <taxon>Peptostreptococcales</taxon>
        <taxon>Peptostreptococcaceae</taxon>
        <taxon>Paraclostridium</taxon>
    </lineage>
</organism>
<protein>
    <submittedName>
        <fullName evidence="5">DNA mismatch repair protein MutH</fullName>
    </submittedName>
</protein>
<keyword evidence="1" id="KW-0540">Nuclease</keyword>
<dbReference type="Gene3D" id="3.40.600.10">
    <property type="entry name" value="DNA mismatch repair MutH/Restriction endonuclease, type II"/>
    <property type="match status" value="2"/>
</dbReference>
<evidence type="ECO:0000256" key="3">
    <source>
        <dbReference type="ARBA" id="ARBA00022801"/>
    </source>
</evidence>
<evidence type="ECO:0000313" key="5">
    <source>
        <dbReference type="EMBL" id="MDQ0555479.1"/>
    </source>
</evidence>
<evidence type="ECO:0000313" key="6">
    <source>
        <dbReference type="Proteomes" id="UP001232584"/>
    </source>
</evidence>
<sequence>MHNELYNNKDARDIERYAKKLVGKSLRDILKEEKIDVKEGNKGGIGQILEKHYFKLKLNNESEPDFKEAGVELKSGPYKYIRGNKISAKERLVLNIIDYMEEYKKEFKTSSFYKKNSTILLIEYLYEKYKDRLDYIIGYVQLFQFPEKDLKIIEGDWNKIVDKIKQGKAHEISEGDTNYLGACTKGSSKDSTRKQPFNEIEAKQRAFSLKSKYMTYVINEYLDKGKNTYDDSIIKNIEELEDKTFEEIVIEKINRYKGKNLLELALAFDVNYNPEDKAATSRVANAMVKNMLGVKGKSIEEFEKANIKIKTIRLTKSGSLKESMSFPAFKFKEVVEEEWESSCIREIFLNTRYLFVIYQYDENGSLVLKNSMFWNMPYNDLENEVKDVWEKTRNVINEGIKIIDVKVNKNGKEIMYNNLPNSTDNRVAHVRPHATKDEKKDTQPNGEEFTKQCFWLNQSYIKEQIKEIHDI</sequence>
<evidence type="ECO:0000256" key="2">
    <source>
        <dbReference type="ARBA" id="ARBA00022759"/>
    </source>
</evidence>
<dbReference type="EMBL" id="JAUSWG010000002">
    <property type="protein sequence ID" value="MDQ0555479.1"/>
    <property type="molecule type" value="Genomic_DNA"/>
</dbReference>
<dbReference type="InterPro" id="IPR011337">
    <property type="entry name" value="DNA_rep_MutH/RE_typeII_Sau3AI"/>
</dbReference>
<keyword evidence="2" id="KW-0255">Endonuclease</keyword>
<dbReference type="RefSeq" id="WP_307502742.1">
    <property type="nucleotide sequence ID" value="NZ_BAAACE010000029.1"/>
</dbReference>
<dbReference type="CDD" id="cd22356">
    <property type="entry name" value="Sau3AI_N-like"/>
    <property type="match status" value="1"/>
</dbReference>
<comment type="caution">
    <text evidence="5">The sequence shown here is derived from an EMBL/GenBank/DDBJ whole genome shotgun (WGS) entry which is preliminary data.</text>
</comment>
<proteinExistence type="predicted"/>
<dbReference type="Pfam" id="PF02976">
    <property type="entry name" value="MutH"/>
    <property type="match status" value="1"/>
</dbReference>
<dbReference type="InterPro" id="IPR037057">
    <property type="entry name" value="DNA_rep_MutH/T2_RE_sf"/>
</dbReference>
<dbReference type="SMART" id="SM00927">
    <property type="entry name" value="MutH"/>
    <property type="match status" value="1"/>
</dbReference>
<accession>A0ABU0MX42</accession>
<dbReference type="Proteomes" id="UP001232584">
    <property type="component" value="Unassembled WGS sequence"/>
</dbReference>
<dbReference type="NCBIfam" id="NF040973">
    <property type="entry name" value="restrict_Sau3AI"/>
    <property type="match status" value="1"/>
</dbReference>
<evidence type="ECO:0000256" key="1">
    <source>
        <dbReference type="ARBA" id="ARBA00022722"/>
    </source>
</evidence>
<keyword evidence="3" id="KW-0378">Hydrolase</keyword>
<name>A0ABU0MX42_9FIRM</name>
<dbReference type="CDD" id="cd22355">
    <property type="entry name" value="Sau3AI_C"/>
    <property type="match status" value="1"/>
</dbReference>
<dbReference type="InterPro" id="IPR011335">
    <property type="entry name" value="Restrct_endonuc-II-like"/>
</dbReference>